<dbReference type="GO" id="GO:0005634">
    <property type="term" value="C:nucleus"/>
    <property type="evidence" value="ECO:0007669"/>
    <property type="project" value="TreeGrafter"/>
</dbReference>
<dbReference type="InterPro" id="IPR000014">
    <property type="entry name" value="PAS"/>
</dbReference>
<evidence type="ECO:0000256" key="4">
    <source>
        <dbReference type="SAM" id="MobiDB-lite"/>
    </source>
</evidence>
<evidence type="ECO:0000313" key="7">
    <source>
        <dbReference type="Proteomes" id="UP000235392"/>
    </source>
</evidence>
<dbReference type="EMBL" id="PGCI01000116">
    <property type="protein sequence ID" value="PLW39371.1"/>
    <property type="molecule type" value="Genomic_DNA"/>
</dbReference>
<dbReference type="FunFam" id="3.30.450.20:FF:000196">
    <property type="entry name" value="Predicted protein"/>
    <property type="match status" value="1"/>
</dbReference>
<keyword evidence="3" id="KW-0157">Chromophore</keyword>
<dbReference type="InterPro" id="IPR035965">
    <property type="entry name" value="PAS-like_dom_sf"/>
</dbReference>
<dbReference type="InterPro" id="IPR000700">
    <property type="entry name" value="PAS-assoc_C"/>
</dbReference>
<dbReference type="SUPFAM" id="SSF55785">
    <property type="entry name" value="PYP-like sensor domain (PAS domain)"/>
    <property type="match status" value="1"/>
</dbReference>
<feature type="domain" description="PAC" evidence="5">
    <location>
        <begin position="467"/>
        <end position="520"/>
    </location>
</feature>
<evidence type="ECO:0000256" key="3">
    <source>
        <dbReference type="ARBA" id="ARBA00022991"/>
    </source>
</evidence>
<feature type="compositionally biased region" description="Polar residues" evidence="4">
    <location>
        <begin position="166"/>
        <end position="188"/>
    </location>
</feature>
<comment type="caution">
    <text evidence="6">The sequence shown here is derived from an EMBL/GenBank/DDBJ whole genome shotgun (WGS) entry which is preliminary data.</text>
</comment>
<feature type="compositionally biased region" description="Polar residues" evidence="4">
    <location>
        <begin position="49"/>
        <end position="60"/>
    </location>
</feature>
<evidence type="ECO:0000313" key="6">
    <source>
        <dbReference type="EMBL" id="PLW39371.1"/>
    </source>
</evidence>
<dbReference type="Pfam" id="PF13426">
    <property type="entry name" value="PAS_9"/>
    <property type="match status" value="1"/>
</dbReference>
<dbReference type="PANTHER" id="PTHR47429">
    <property type="entry name" value="PROTEIN TWIN LOV 1"/>
    <property type="match status" value="1"/>
</dbReference>
<feature type="compositionally biased region" description="Polar residues" evidence="4">
    <location>
        <begin position="128"/>
        <end position="154"/>
    </location>
</feature>
<dbReference type="Proteomes" id="UP000235392">
    <property type="component" value="Unassembled WGS sequence"/>
</dbReference>
<dbReference type="CDD" id="cd00130">
    <property type="entry name" value="PAS"/>
    <property type="match status" value="1"/>
</dbReference>
<keyword evidence="1" id="KW-0285">Flavoprotein</keyword>
<feature type="region of interest" description="Disordered" evidence="4">
    <location>
        <begin position="1"/>
        <end position="190"/>
    </location>
</feature>
<dbReference type="PANTHER" id="PTHR47429:SF2">
    <property type="entry name" value="PROTEIN TWIN LOV 1"/>
    <property type="match status" value="1"/>
</dbReference>
<feature type="compositionally biased region" description="Low complexity" evidence="4">
    <location>
        <begin position="83"/>
        <end position="101"/>
    </location>
</feature>
<evidence type="ECO:0000256" key="1">
    <source>
        <dbReference type="ARBA" id="ARBA00022630"/>
    </source>
</evidence>
<accession>A0A2N5UNN3</accession>
<evidence type="ECO:0000259" key="5">
    <source>
        <dbReference type="PROSITE" id="PS50113"/>
    </source>
</evidence>
<protein>
    <recommendedName>
        <fullName evidence="5">PAC domain-containing protein</fullName>
    </recommendedName>
</protein>
<reference evidence="6 7" key="1">
    <citation type="submission" date="2017-11" db="EMBL/GenBank/DDBJ databases">
        <title>De novo assembly and phasing of dikaryotic genomes from two isolates of Puccinia coronata f. sp. avenae, the causal agent of oat crown rust.</title>
        <authorList>
            <person name="Miller M.E."/>
            <person name="Zhang Y."/>
            <person name="Omidvar V."/>
            <person name="Sperschneider J."/>
            <person name="Schwessinger B."/>
            <person name="Raley C."/>
            <person name="Palmer J.M."/>
            <person name="Garnica D."/>
            <person name="Upadhyaya N."/>
            <person name="Rathjen J."/>
            <person name="Taylor J.M."/>
            <person name="Park R.F."/>
            <person name="Dodds P.N."/>
            <person name="Hirsch C.D."/>
            <person name="Kianian S.F."/>
            <person name="Figueroa M."/>
        </authorList>
    </citation>
    <scope>NUCLEOTIDE SEQUENCE [LARGE SCALE GENOMIC DNA]</scope>
    <source>
        <strain evidence="6">12SD80</strain>
    </source>
</reference>
<feature type="region of interest" description="Disordered" evidence="4">
    <location>
        <begin position="644"/>
        <end position="665"/>
    </location>
</feature>
<dbReference type="PROSITE" id="PS50113">
    <property type="entry name" value="PAC"/>
    <property type="match status" value="1"/>
</dbReference>
<feature type="compositionally biased region" description="Low complexity" evidence="4">
    <location>
        <begin position="646"/>
        <end position="662"/>
    </location>
</feature>
<evidence type="ECO:0000256" key="2">
    <source>
        <dbReference type="ARBA" id="ARBA00022643"/>
    </source>
</evidence>
<dbReference type="Gene3D" id="3.30.450.20">
    <property type="entry name" value="PAS domain"/>
    <property type="match status" value="1"/>
</dbReference>
<keyword evidence="2" id="KW-0288">FMN</keyword>
<organism evidence="6 7">
    <name type="scientific">Puccinia coronata f. sp. avenae</name>
    <dbReference type="NCBI Taxonomy" id="200324"/>
    <lineage>
        <taxon>Eukaryota</taxon>
        <taxon>Fungi</taxon>
        <taxon>Dikarya</taxon>
        <taxon>Basidiomycota</taxon>
        <taxon>Pucciniomycotina</taxon>
        <taxon>Pucciniomycetes</taxon>
        <taxon>Pucciniales</taxon>
        <taxon>Pucciniaceae</taxon>
        <taxon>Puccinia</taxon>
    </lineage>
</organism>
<gene>
    <name evidence="6" type="ORF">PCASD_05040</name>
</gene>
<sequence length="820" mass="91039">MAGSEDDDSYQQKIDPALRHCQYHTSRALPYAEADTPSTSTSTSDRRINLNNHNKGTSQPIAHDLLHPVHPARPTLQPKLRRSTSYTVSSHSSSSASSPESHSPKFLPATFSTGSIAEISPPHRLTKPTHSSSFQDFQSSIKSTRSHPFTNGHHQNLRIPPPFSPGEQTALTTTSQESIGRNPTTINRQEFGEQWLINQRNPPSEEDAKPNDKISAELDYSLQRLINLDVFRQVLEDPTSRHTFREAIIEGLSFDSAPPNLSLTKLDLWNDCRAMNQILNLLKIGTSGLSDIYLHHAHSQTSLDQVLPELNGGGGTGIQDRLLRSLTRFNLLLDAEENEDRISHYDEVEEKDVEFGGLKAIENKLLISLYQNEFPLFLKKTLVSNVVVKLGKFNLNEQDRNGLGDCFCLTNPRMRDHPIVLVSEGFTQVTGYERRAIVGKNCRFLQGPGTSPESVQRIRDGLNSGEGCTELLLNYRKDGTPFYCLLCIIPLRDVTGALIYFIGGQINVTGMLSSKKSLSFLMTNIKVQARGASGQDSTRSIGRGTETGADDILSQVGLNQHSFSPTMQQHASRGQPAYSELGHSRTLRDIAEGGEDPGRPTEHHAAGSIILDGKFAPNLGKETSSSRNKPFGFFRRLAALHHRDPNLNSSSPYQSTSLTSPSKNSNQTLIGAEALFHQPKPLSDHFNQFEVTYSHLIVFDRDSRRVIFATTQVIELFGLPSSNSKEIYKSKLIQTDFSDLVWSMTPTVKESVANLRSHLKKTIKAGLPISLECQVKPIGKSFFFHKTKDDDTSQLVTTKIHLTPLLDHDGRPDAYVCLFG</sequence>
<dbReference type="AlphaFoldDB" id="A0A2N5UNN3"/>
<proteinExistence type="predicted"/>
<name>A0A2N5UNN3_9BASI</name>
<dbReference type="NCBIfam" id="TIGR00229">
    <property type="entry name" value="sensory_box"/>
    <property type="match status" value="1"/>
</dbReference>